<dbReference type="Pfam" id="PF01648">
    <property type="entry name" value="ACPS"/>
    <property type="match status" value="1"/>
</dbReference>
<dbReference type="GO" id="GO:0005829">
    <property type="term" value="C:cytosol"/>
    <property type="evidence" value="ECO:0007669"/>
    <property type="project" value="TreeGrafter"/>
</dbReference>
<dbReference type="InterPro" id="IPR037143">
    <property type="entry name" value="4-PPantetheinyl_Trfase_dom_sf"/>
</dbReference>
<dbReference type="InterPro" id="IPR050559">
    <property type="entry name" value="P-Pant_transferase_sf"/>
</dbReference>
<dbReference type="RefSeq" id="WP_051735889.1">
    <property type="nucleotide sequence ID" value="NZ_JMQI01000024.1"/>
</dbReference>
<dbReference type="GO" id="GO:0008897">
    <property type="term" value="F:holo-[acyl-carrier-protein] synthase activity"/>
    <property type="evidence" value="ECO:0007669"/>
    <property type="project" value="InterPro"/>
</dbReference>
<comment type="similarity">
    <text evidence="1">Belongs to the P-Pant transferase superfamily. Gsp/Sfp/HetI/AcpT family.</text>
</comment>
<evidence type="ECO:0000259" key="3">
    <source>
        <dbReference type="Pfam" id="PF01648"/>
    </source>
</evidence>
<evidence type="ECO:0000313" key="4">
    <source>
        <dbReference type="EMBL" id="KDN21945.1"/>
    </source>
</evidence>
<evidence type="ECO:0000256" key="1">
    <source>
        <dbReference type="ARBA" id="ARBA00010990"/>
    </source>
</evidence>
<feature type="domain" description="4'-phosphopantetheinyl transferase" evidence="3">
    <location>
        <begin position="108"/>
        <end position="176"/>
    </location>
</feature>
<reference evidence="4 5" key="1">
    <citation type="submission" date="2014-05" db="EMBL/GenBank/DDBJ databases">
        <title>Draft genome sequence of Amycolatopsis rifamycinica DSM 46095.</title>
        <authorList>
            <person name="Lal R."/>
            <person name="Saxena A."/>
            <person name="Kumari R."/>
            <person name="Mukherjee U."/>
            <person name="Singh P."/>
            <person name="Sangwan N."/>
            <person name="Mahato N.K."/>
        </authorList>
    </citation>
    <scope>NUCLEOTIDE SEQUENCE [LARGE SCALE GENOMIC DNA]</scope>
    <source>
        <strain evidence="4 5">DSM 46095</strain>
    </source>
</reference>
<dbReference type="SUPFAM" id="SSF56214">
    <property type="entry name" value="4'-phosphopantetheinyl transferase"/>
    <property type="match status" value="2"/>
</dbReference>
<keyword evidence="2" id="KW-0808">Transferase</keyword>
<evidence type="ECO:0000256" key="2">
    <source>
        <dbReference type="ARBA" id="ARBA00022679"/>
    </source>
</evidence>
<dbReference type="InterPro" id="IPR008278">
    <property type="entry name" value="4-PPantetheinyl_Trfase_dom"/>
</dbReference>
<keyword evidence="5" id="KW-1185">Reference proteome</keyword>
<dbReference type="GO" id="GO:0000287">
    <property type="term" value="F:magnesium ion binding"/>
    <property type="evidence" value="ECO:0007669"/>
    <property type="project" value="InterPro"/>
</dbReference>
<sequence length="234" mass="24401">MTGRVDVWLLPIHPRPEWLGLLDDAERTRAARLAATPAGEVFTASRALQRLWGGAVLGVPPAEVVIDRSCEHCADPAHGRPRLPGAPEFSVSHTGRWLLLATAETGVIGADIEDPAAAADPAGLAGVVLSAPEHREFSAAASAERAGLLLTAWTRKEAAMKLAGLGLAAAPARVDVRSAVARSDVPGWPRERVHLRSLAAPGGHVAALATTVAVRSVRRRAVAELGRPAIAGSR</sequence>
<dbReference type="Proteomes" id="UP000027345">
    <property type="component" value="Unassembled WGS sequence"/>
</dbReference>
<dbReference type="GO" id="GO:0019878">
    <property type="term" value="P:lysine biosynthetic process via aminoadipic acid"/>
    <property type="evidence" value="ECO:0007669"/>
    <property type="project" value="TreeGrafter"/>
</dbReference>
<evidence type="ECO:0000313" key="5">
    <source>
        <dbReference type="Proteomes" id="UP000027345"/>
    </source>
</evidence>
<gene>
    <name evidence="4" type="ORF">DV20_11180</name>
</gene>
<name>A0A066U4B3_9PSEU</name>
<dbReference type="Gene3D" id="3.90.470.20">
    <property type="entry name" value="4'-phosphopantetheinyl transferase domain"/>
    <property type="match status" value="1"/>
</dbReference>
<accession>A0A066U4B3</accession>
<dbReference type="PANTHER" id="PTHR12215:SF10">
    <property type="entry name" value="L-AMINOADIPATE-SEMIALDEHYDE DEHYDROGENASE-PHOSPHOPANTETHEINYL TRANSFERASE"/>
    <property type="match status" value="1"/>
</dbReference>
<comment type="caution">
    <text evidence="4">The sequence shown here is derived from an EMBL/GenBank/DDBJ whole genome shotgun (WGS) entry which is preliminary data.</text>
</comment>
<proteinExistence type="inferred from homology"/>
<dbReference type="OrthoDB" id="190168at2"/>
<dbReference type="STRING" id="287986.DV20_11180"/>
<dbReference type="PANTHER" id="PTHR12215">
    <property type="entry name" value="PHOSPHOPANTETHEINE TRANSFERASE"/>
    <property type="match status" value="1"/>
</dbReference>
<dbReference type="eggNOG" id="COG2091">
    <property type="taxonomic scope" value="Bacteria"/>
</dbReference>
<dbReference type="AlphaFoldDB" id="A0A066U4B3"/>
<dbReference type="EMBL" id="JMQI01000024">
    <property type="protein sequence ID" value="KDN21945.1"/>
    <property type="molecule type" value="Genomic_DNA"/>
</dbReference>
<organism evidence="4 5">
    <name type="scientific">Amycolatopsis rifamycinica</name>
    <dbReference type="NCBI Taxonomy" id="287986"/>
    <lineage>
        <taxon>Bacteria</taxon>
        <taxon>Bacillati</taxon>
        <taxon>Actinomycetota</taxon>
        <taxon>Actinomycetes</taxon>
        <taxon>Pseudonocardiales</taxon>
        <taxon>Pseudonocardiaceae</taxon>
        <taxon>Amycolatopsis</taxon>
    </lineage>
</organism>
<protein>
    <recommendedName>
        <fullName evidence="3">4'-phosphopantetheinyl transferase domain-containing protein</fullName>
    </recommendedName>
</protein>